<dbReference type="InterPro" id="IPR036864">
    <property type="entry name" value="Zn2-C6_fun-type_DNA-bd_sf"/>
</dbReference>
<proteinExistence type="predicted"/>
<keyword evidence="3" id="KW-0238">DNA-binding</keyword>
<protein>
    <recommendedName>
        <fullName evidence="7">Zn(2)-C6 fungal-type domain-containing protein</fullName>
    </recommendedName>
</protein>
<keyword evidence="4" id="KW-0804">Transcription</keyword>
<evidence type="ECO:0000313" key="8">
    <source>
        <dbReference type="EMBL" id="ODM17038.1"/>
    </source>
</evidence>
<evidence type="ECO:0000256" key="2">
    <source>
        <dbReference type="ARBA" id="ARBA00023015"/>
    </source>
</evidence>
<dbReference type="Gene3D" id="4.10.240.10">
    <property type="entry name" value="Zn(2)-C6 fungal-type DNA-binding domain"/>
    <property type="match status" value="1"/>
</dbReference>
<evidence type="ECO:0000259" key="7">
    <source>
        <dbReference type="PROSITE" id="PS50048"/>
    </source>
</evidence>
<dbReference type="PANTHER" id="PTHR31001">
    <property type="entry name" value="UNCHARACTERIZED TRANSCRIPTIONAL REGULATORY PROTEIN"/>
    <property type="match status" value="1"/>
</dbReference>
<dbReference type="GO" id="GO:0003677">
    <property type="term" value="F:DNA binding"/>
    <property type="evidence" value="ECO:0007669"/>
    <property type="project" value="UniProtKB-KW"/>
</dbReference>
<dbReference type="Proteomes" id="UP000094569">
    <property type="component" value="Unassembled WGS sequence"/>
</dbReference>
<evidence type="ECO:0000256" key="4">
    <source>
        <dbReference type="ARBA" id="ARBA00023163"/>
    </source>
</evidence>
<feature type="region of interest" description="Disordered" evidence="6">
    <location>
        <begin position="1"/>
        <end position="22"/>
    </location>
</feature>
<dbReference type="SUPFAM" id="SSF57701">
    <property type="entry name" value="Zn2/Cys6 DNA-binding domain"/>
    <property type="match status" value="1"/>
</dbReference>
<dbReference type="OrthoDB" id="3014581at2759"/>
<dbReference type="AlphaFoldDB" id="A0A1E3B829"/>
<name>A0A1E3B829_ASPCR</name>
<dbReference type="InterPro" id="IPR001138">
    <property type="entry name" value="Zn2Cys6_DnaBD"/>
</dbReference>
<sequence length="692" mass="77784">MKRKASEQEETPPKRAPRQDPVSCELCRGKKLKCNRQQPCSSCATRRLPCSYGASVSSSNTSQTQRAGSTVPTKIVQNENWVPDSNAAFAHPDGQISRDRNESVMTADWLEKIVLGDRVQTGMRATQRGLNEPSKVDVMSPGQGVAGNPLSTYWTASSENPATVQLLSLLPQKTETMALFQYYDNYLDYLYHIILPDRVEGQINAIYQAIENQEPLNLGHLALLFSIIASSLFLQLSIESSVHAEACSREYTFLTGAALIQSNYSAYPTIEGLQATLIVAHNLSNTNCHPSVRALFLHGAIVSQAKSLMLHCIDSPQFERKANGTDMIEIELKRRLWWDLASYDWLLGFLSGPQENTYLIHPDHMNVQKLANIDDIIPDSKENYSLPTSTPTKMSYSLERLKIAEVCREIVDATAYEHLRGREVSYDKVLELDRKLQQAYDFPAFFRLDPVSRQQYAPLYQDRPSIAWQRCLLHQAYHSRLCRLHRQYLIRGARHPTYSYSHVVCLQSARKVLEMKRIMDEDGPTFMPPSSVVWSVMHHVFMAAVVLLMDVCFNWDDILAEKRKEEVLDACRMLSKAQQSSSTVREGINAMMEVLQKHWKVSNGKQSAVASSPVINPMELGNPARDSAPTAEPETANLKQSRADLPSSAIDDTGDTLEDVWTEMLDNSGNLSSDTPDWTGLLAELTTATMPY</sequence>
<accession>A0A1E3B829</accession>
<evidence type="ECO:0000256" key="6">
    <source>
        <dbReference type="SAM" id="MobiDB-lite"/>
    </source>
</evidence>
<dbReference type="GO" id="GO:0008270">
    <property type="term" value="F:zinc ion binding"/>
    <property type="evidence" value="ECO:0007669"/>
    <property type="project" value="InterPro"/>
</dbReference>
<comment type="subcellular location">
    <subcellularLocation>
        <location evidence="1">Nucleus</location>
    </subcellularLocation>
</comment>
<reference evidence="8 9" key="1">
    <citation type="journal article" date="2016" name="BMC Genomics">
        <title>Comparative genomic and transcriptomic analyses of the Fuzhuan brick tea-fermentation fungus Aspergillus cristatus.</title>
        <authorList>
            <person name="Ge Y."/>
            <person name="Wang Y."/>
            <person name="Liu Y."/>
            <person name="Tan Y."/>
            <person name="Ren X."/>
            <person name="Zhang X."/>
            <person name="Hyde K.D."/>
            <person name="Liu Y."/>
            <person name="Liu Z."/>
        </authorList>
    </citation>
    <scope>NUCLEOTIDE SEQUENCE [LARGE SCALE GENOMIC DNA]</scope>
    <source>
        <strain evidence="8 9">GZAAS20.1005</strain>
    </source>
</reference>
<evidence type="ECO:0000256" key="5">
    <source>
        <dbReference type="ARBA" id="ARBA00023242"/>
    </source>
</evidence>
<dbReference type="GO" id="GO:0000981">
    <property type="term" value="F:DNA-binding transcription factor activity, RNA polymerase II-specific"/>
    <property type="evidence" value="ECO:0007669"/>
    <property type="project" value="InterPro"/>
</dbReference>
<dbReference type="STRING" id="573508.A0A1E3B829"/>
<dbReference type="PROSITE" id="PS50048">
    <property type="entry name" value="ZN2_CY6_FUNGAL_2"/>
    <property type="match status" value="1"/>
</dbReference>
<keyword evidence="2" id="KW-0805">Transcription regulation</keyword>
<dbReference type="Pfam" id="PF00172">
    <property type="entry name" value="Zn_clus"/>
    <property type="match status" value="1"/>
</dbReference>
<evidence type="ECO:0000256" key="1">
    <source>
        <dbReference type="ARBA" id="ARBA00004123"/>
    </source>
</evidence>
<keyword evidence="9" id="KW-1185">Reference proteome</keyword>
<dbReference type="GO" id="GO:0005634">
    <property type="term" value="C:nucleus"/>
    <property type="evidence" value="ECO:0007669"/>
    <property type="project" value="UniProtKB-SubCell"/>
</dbReference>
<dbReference type="PANTHER" id="PTHR31001:SF90">
    <property type="entry name" value="CENTROMERE DNA-BINDING PROTEIN COMPLEX CBF3 SUBUNIT B"/>
    <property type="match status" value="1"/>
</dbReference>
<gene>
    <name evidence="8" type="ORF">SI65_07437</name>
</gene>
<organism evidence="8 9">
    <name type="scientific">Aspergillus cristatus</name>
    <name type="common">Chinese Fuzhuan brick tea-fermentation fungus</name>
    <name type="synonym">Eurotium cristatum</name>
    <dbReference type="NCBI Taxonomy" id="573508"/>
    <lineage>
        <taxon>Eukaryota</taxon>
        <taxon>Fungi</taxon>
        <taxon>Dikarya</taxon>
        <taxon>Ascomycota</taxon>
        <taxon>Pezizomycotina</taxon>
        <taxon>Eurotiomycetes</taxon>
        <taxon>Eurotiomycetidae</taxon>
        <taxon>Eurotiales</taxon>
        <taxon>Aspergillaceae</taxon>
        <taxon>Aspergillus</taxon>
        <taxon>Aspergillus subgen. Aspergillus</taxon>
    </lineage>
</organism>
<comment type="caution">
    <text evidence="8">The sequence shown here is derived from an EMBL/GenBank/DDBJ whole genome shotgun (WGS) entry which is preliminary data.</text>
</comment>
<evidence type="ECO:0000256" key="3">
    <source>
        <dbReference type="ARBA" id="ARBA00023125"/>
    </source>
</evidence>
<dbReference type="CDD" id="cd00067">
    <property type="entry name" value="GAL4"/>
    <property type="match status" value="1"/>
</dbReference>
<feature type="region of interest" description="Disordered" evidence="6">
    <location>
        <begin position="615"/>
        <end position="652"/>
    </location>
</feature>
<evidence type="ECO:0000313" key="9">
    <source>
        <dbReference type="Proteomes" id="UP000094569"/>
    </source>
</evidence>
<dbReference type="CDD" id="cd12148">
    <property type="entry name" value="fungal_TF_MHR"/>
    <property type="match status" value="1"/>
</dbReference>
<dbReference type="InterPro" id="IPR050613">
    <property type="entry name" value="Sec_Metabolite_Reg"/>
</dbReference>
<feature type="domain" description="Zn(2)-C6 fungal-type" evidence="7">
    <location>
        <begin position="23"/>
        <end position="52"/>
    </location>
</feature>
<dbReference type="SMART" id="SM00066">
    <property type="entry name" value="GAL4"/>
    <property type="match status" value="1"/>
</dbReference>
<dbReference type="VEuPathDB" id="FungiDB:SI65_07437"/>
<dbReference type="PROSITE" id="PS00463">
    <property type="entry name" value="ZN2_CY6_FUNGAL_1"/>
    <property type="match status" value="1"/>
</dbReference>
<dbReference type="EMBL" id="JXNT01000009">
    <property type="protein sequence ID" value="ODM17038.1"/>
    <property type="molecule type" value="Genomic_DNA"/>
</dbReference>
<keyword evidence="5" id="KW-0539">Nucleus</keyword>
<feature type="compositionally biased region" description="Basic and acidic residues" evidence="6">
    <location>
        <begin position="1"/>
        <end position="13"/>
    </location>
</feature>